<dbReference type="SUPFAM" id="SSF53448">
    <property type="entry name" value="Nucleotide-diphospho-sugar transferases"/>
    <property type="match status" value="1"/>
</dbReference>
<reference evidence="2 3" key="1">
    <citation type="submission" date="2022-07" db="EMBL/GenBank/DDBJ databases">
        <title>Mucilaginibacter sp. JC4.</title>
        <authorList>
            <person name="Le V."/>
            <person name="Ko S.-R."/>
            <person name="Ahn C.-Y."/>
            <person name="Oh H.-M."/>
        </authorList>
    </citation>
    <scope>NUCLEOTIDE SEQUENCE [LARGE SCALE GENOMIC DNA]</scope>
    <source>
        <strain evidence="2 3">JC4</strain>
    </source>
</reference>
<name>A0ABT1SYI6_9SPHI</name>
<gene>
    <name evidence="2" type="ORF">NPE20_04920</name>
</gene>
<comment type="caution">
    <text evidence="2">The sequence shown here is derived from an EMBL/GenBank/DDBJ whole genome shotgun (WGS) entry which is preliminary data.</text>
</comment>
<dbReference type="PANTHER" id="PTHR22916">
    <property type="entry name" value="GLYCOSYLTRANSFERASE"/>
    <property type="match status" value="1"/>
</dbReference>
<dbReference type="CDD" id="cd06433">
    <property type="entry name" value="GT_2_WfgS_like"/>
    <property type="match status" value="1"/>
</dbReference>
<protein>
    <submittedName>
        <fullName evidence="2">Glycosyltransferase</fullName>
    </submittedName>
</protein>
<evidence type="ECO:0000259" key="1">
    <source>
        <dbReference type="Pfam" id="PF00535"/>
    </source>
</evidence>
<dbReference type="Gene3D" id="3.90.550.10">
    <property type="entry name" value="Spore Coat Polysaccharide Biosynthesis Protein SpsA, Chain A"/>
    <property type="match status" value="1"/>
</dbReference>
<dbReference type="PANTHER" id="PTHR22916:SF3">
    <property type="entry name" value="UDP-GLCNAC:BETAGAL BETA-1,3-N-ACETYLGLUCOSAMINYLTRANSFERASE-LIKE PROTEIN 1"/>
    <property type="match status" value="1"/>
</dbReference>
<evidence type="ECO:0000313" key="3">
    <source>
        <dbReference type="Proteomes" id="UP001204376"/>
    </source>
</evidence>
<dbReference type="Proteomes" id="UP001204376">
    <property type="component" value="Unassembled WGS sequence"/>
</dbReference>
<sequence>MIPFFSIIIPLYNSAETLADTLNSIAGQSFKNHELIFVDGGSADNTLAIISSFRSRYPATTVKVISEPDKGIYDAMNKGIDMAAGEWVYFMGGDDTFYSPVVLAEVSEAIKQEEVDLVYGNVWGALSEIRYADDTVSKVLSRGIHHQGVFYKRHLFNYTGRYSLDFKIAADYHLTLKVFCNEVFKTRYINTDIARFGEAGLSSTAYDYRFFSYHYKFLAVNKATGKIDDVLKCLDTSVYCCLYLARQKKDMRFAWGNVFYYMTKPSDLGFPARIQILFRMIYWSLKPGHVNDKTDATA</sequence>
<evidence type="ECO:0000313" key="2">
    <source>
        <dbReference type="EMBL" id="MCQ6957283.1"/>
    </source>
</evidence>
<feature type="domain" description="Glycosyltransferase 2-like" evidence="1">
    <location>
        <begin position="6"/>
        <end position="129"/>
    </location>
</feature>
<organism evidence="2 3">
    <name type="scientific">Mucilaginibacter aquariorum</name>
    <dbReference type="NCBI Taxonomy" id="2967225"/>
    <lineage>
        <taxon>Bacteria</taxon>
        <taxon>Pseudomonadati</taxon>
        <taxon>Bacteroidota</taxon>
        <taxon>Sphingobacteriia</taxon>
        <taxon>Sphingobacteriales</taxon>
        <taxon>Sphingobacteriaceae</taxon>
        <taxon>Mucilaginibacter</taxon>
    </lineage>
</organism>
<dbReference type="InterPro" id="IPR029044">
    <property type="entry name" value="Nucleotide-diphossugar_trans"/>
</dbReference>
<dbReference type="RefSeq" id="WP_256537490.1">
    <property type="nucleotide sequence ID" value="NZ_JANHOH010000001.1"/>
</dbReference>
<dbReference type="Pfam" id="PF00535">
    <property type="entry name" value="Glycos_transf_2"/>
    <property type="match status" value="1"/>
</dbReference>
<dbReference type="EMBL" id="JANHOH010000001">
    <property type="protein sequence ID" value="MCQ6957283.1"/>
    <property type="molecule type" value="Genomic_DNA"/>
</dbReference>
<accession>A0ABT1SYI6</accession>
<keyword evidence="3" id="KW-1185">Reference proteome</keyword>
<dbReference type="InterPro" id="IPR001173">
    <property type="entry name" value="Glyco_trans_2-like"/>
</dbReference>
<proteinExistence type="predicted"/>